<feature type="region of interest" description="Disordered" evidence="1">
    <location>
        <begin position="1"/>
        <end position="69"/>
    </location>
</feature>
<evidence type="ECO:0000313" key="3">
    <source>
        <dbReference type="Proteomes" id="UP000094444"/>
    </source>
</evidence>
<proteinExistence type="predicted"/>
<name>A0A2P5I1Q3_DIAHE</name>
<organism evidence="2 3">
    <name type="scientific">Diaporthe helianthi</name>
    <dbReference type="NCBI Taxonomy" id="158607"/>
    <lineage>
        <taxon>Eukaryota</taxon>
        <taxon>Fungi</taxon>
        <taxon>Dikarya</taxon>
        <taxon>Ascomycota</taxon>
        <taxon>Pezizomycotina</taxon>
        <taxon>Sordariomycetes</taxon>
        <taxon>Sordariomycetidae</taxon>
        <taxon>Diaporthales</taxon>
        <taxon>Diaporthaceae</taxon>
        <taxon>Diaporthe</taxon>
    </lineage>
</organism>
<feature type="region of interest" description="Disordered" evidence="1">
    <location>
        <begin position="246"/>
        <end position="300"/>
    </location>
</feature>
<evidence type="ECO:0000256" key="1">
    <source>
        <dbReference type="SAM" id="MobiDB-lite"/>
    </source>
</evidence>
<dbReference type="Proteomes" id="UP000094444">
    <property type="component" value="Unassembled WGS sequence"/>
</dbReference>
<keyword evidence="3" id="KW-1185">Reference proteome</keyword>
<feature type="region of interest" description="Disordered" evidence="1">
    <location>
        <begin position="108"/>
        <end position="128"/>
    </location>
</feature>
<accession>A0A2P5I1Q3</accession>
<feature type="compositionally biased region" description="Polar residues" evidence="1">
    <location>
        <begin position="430"/>
        <end position="440"/>
    </location>
</feature>
<dbReference type="AlphaFoldDB" id="A0A2P5I1Q3"/>
<dbReference type="EMBL" id="MAVT02000373">
    <property type="protein sequence ID" value="POS76401.1"/>
    <property type="molecule type" value="Genomic_DNA"/>
</dbReference>
<dbReference type="STRING" id="158607.A0A2P5I1Q3"/>
<feature type="compositionally biased region" description="Low complexity" evidence="1">
    <location>
        <begin position="441"/>
        <end position="453"/>
    </location>
</feature>
<feature type="compositionally biased region" description="Polar residues" evidence="1">
    <location>
        <begin position="380"/>
        <end position="392"/>
    </location>
</feature>
<feature type="region of interest" description="Disordered" evidence="1">
    <location>
        <begin position="339"/>
        <end position="482"/>
    </location>
</feature>
<feature type="compositionally biased region" description="Basic and acidic residues" evidence="1">
    <location>
        <begin position="255"/>
        <end position="268"/>
    </location>
</feature>
<reference evidence="2" key="1">
    <citation type="submission" date="2017-09" db="EMBL/GenBank/DDBJ databases">
        <title>Polyketide synthases of a Diaporthe helianthi virulent isolate.</title>
        <authorList>
            <person name="Baroncelli R."/>
        </authorList>
    </citation>
    <scope>NUCLEOTIDE SEQUENCE [LARGE SCALE GENOMIC DNA]</scope>
    <source>
        <strain evidence="2">7/96</strain>
    </source>
</reference>
<protein>
    <submittedName>
        <fullName evidence="2">Uncharacterized protein</fullName>
    </submittedName>
</protein>
<comment type="caution">
    <text evidence="2">The sequence shown here is derived from an EMBL/GenBank/DDBJ whole genome shotgun (WGS) entry which is preliminary data.</text>
</comment>
<dbReference type="InParanoid" id="A0A2P5I1Q3"/>
<dbReference type="OrthoDB" id="3635128at2759"/>
<feature type="compositionally biased region" description="Acidic residues" evidence="1">
    <location>
        <begin position="278"/>
        <end position="288"/>
    </location>
</feature>
<evidence type="ECO:0000313" key="2">
    <source>
        <dbReference type="EMBL" id="POS76401.1"/>
    </source>
</evidence>
<sequence length="561" mass="60167">MATEQYDGYSPELADDWAGHEVSPLQHDATSNPSIAHPASDDLAYKPITRSSSSNNPPPNGWLYPHKKGIGTGSNLEPFKAEIEARTQRGENCKAIATALNAMGVQTSDRAVSRAQRKVKKPPPDGVRLSAKSKVQALRKAELIRMTQEGMSPDEIYQDLTSRGMELKKGVATVLRLQSAWGVARNEKRWLGNFRHQCHKKARAQQADAFTDIAKELGVQEIKGWVQGKMQEDAARQARHELALKLMGEHAPINPERRKLQKPRRENDPSEGQSHTNDDEDDLDSGSSEDEHGSGSPFSGAVTNLRFALANPACQDDNVPRDGLLQSPHKDVIGAQSAGYVPAPLGEPSNAGGGGIESSPYHEYPPLHDQADDSVCDSGGEQQDSASTSSHMTPGMVDLIPEAASALPMPTHPPRSMNEMPTSFPHPNSLDANVSPQPAGTSSTRTASQSTTSVLPGHGEGYKAQSKESTAPAPAPAPKPAASVTPALVLAPEETEANKSTLSALDQYNDAARAYKELLEARNNNQPLPGSLTGMPPSAKEVETAKRKLKDATQAMMLALD</sequence>
<gene>
    <name evidence="2" type="ORF">DHEL01_v205202</name>
</gene>